<reference evidence="1 2" key="1">
    <citation type="submission" date="2019-04" db="EMBL/GenBank/DDBJ databases">
        <title>Phreatobacter aquaticus sp. nov.</title>
        <authorList>
            <person name="Choi A."/>
        </authorList>
    </citation>
    <scope>NUCLEOTIDE SEQUENCE [LARGE SCALE GENOMIC DNA]</scope>
    <source>
        <strain evidence="1 2">KCTC 52518</strain>
    </source>
</reference>
<dbReference type="PANTHER" id="PTHR30024:SF21">
    <property type="entry name" value="ABC TRANSPORTER SUBSTRATE-BINDING PROTEIN"/>
    <property type="match status" value="1"/>
</dbReference>
<evidence type="ECO:0000313" key="1">
    <source>
        <dbReference type="EMBL" id="QCI63571.1"/>
    </source>
</evidence>
<organism evidence="1 2">
    <name type="scientific">Phreatobacter stygius</name>
    <dbReference type="NCBI Taxonomy" id="1940610"/>
    <lineage>
        <taxon>Bacteria</taxon>
        <taxon>Pseudomonadati</taxon>
        <taxon>Pseudomonadota</taxon>
        <taxon>Alphaproteobacteria</taxon>
        <taxon>Hyphomicrobiales</taxon>
        <taxon>Phreatobacteraceae</taxon>
        <taxon>Phreatobacter</taxon>
    </lineage>
</organism>
<protein>
    <submittedName>
        <fullName evidence="1">ABC transporter substrate-binding protein</fullName>
    </submittedName>
</protein>
<dbReference type="PANTHER" id="PTHR30024">
    <property type="entry name" value="ALIPHATIC SULFONATES-BINDING PROTEIN-RELATED"/>
    <property type="match status" value="1"/>
</dbReference>
<dbReference type="Pfam" id="PF13379">
    <property type="entry name" value="NMT1_2"/>
    <property type="match status" value="1"/>
</dbReference>
<dbReference type="KEGG" id="pstg:E8M01_04550"/>
<name>A0A4D7AV29_9HYPH</name>
<dbReference type="Gene3D" id="3.40.190.10">
    <property type="entry name" value="Periplasmic binding protein-like II"/>
    <property type="match status" value="2"/>
</dbReference>
<dbReference type="AlphaFoldDB" id="A0A4D7AV29"/>
<gene>
    <name evidence="1" type="ORF">E8M01_04550</name>
</gene>
<proteinExistence type="predicted"/>
<evidence type="ECO:0000313" key="2">
    <source>
        <dbReference type="Proteomes" id="UP000298781"/>
    </source>
</evidence>
<dbReference type="OrthoDB" id="9771642at2"/>
<dbReference type="EMBL" id="CP039690">
    <property type="protein sequence ID" value="QCI63571.1"/>
    <property type="molecule type" value="Genomic_DNA"/>
</dbReference>
<sequence length="384" mass="41539">MPSHPLSAVDPLDKAGSGFSRRHLVASFGLAGAIGTLAAFGAKALPARGFDIETFDRLARESLCVTPVSANPHAHGDGLPRERLAQKRSLKVAWNASAICLSGPLVGVEQKIFEKYNLDVELINFGGSTDQLLEAIATAKADAGVGMALRWLKPLEQGFDVKITAGTHGGCMRLLAPTASGIRTLSDLKGKTIAVADMTAPTKNLFAIQFHKLGIDAERDVEWRQFPGELLRAAVDRGEAHALADADPKTFLWLKDGKLTEISSNLHGEFAERTCCILGIRGSLVRQERAVARALTAATLEAQDYLVHHPEESARIYSRFAPPNSPIEDLAALVRYHTHGNHPVGADLKQQLRLYADELKAVAVFKPNTDSVRFAERVYADVLS</sequence>
<accession>A0A4D7AV29</accession>
<keyword evidence="2" id="KW-1185">Reference proteome</keyword>
<dbReference type="RefSeq" id="WP_136959028.1">
    <property type="nucleotide sequence ID" value="NZ_CP039690.1"/>
</dbReference>
<dbReference type="PROSITE" id="PS51318">
    <property type="entry name" value="TAT"/>
    <property type="match status" value="1"/>
</dbReference>
<dbReference type="InterPro" id="IPR006311">
    <property type="entry name" value="TAT_signal"/>
</dbReference>
<dbReference type="Proteomes" id="UP000298781">
    <property type="component" value="Chromosome"/>
</dbReference>
<dbReference type="SUPFAM" id="SSF53850">
    <property type="entry name" value="Periplasmic binding protein-like II"/>
    <property type="match status" value="1"/>
</dbReference>